<accession>A0A010R9U0</accession>
<comment type="caution">
    <text evidence="1">The sequence shown here is derived from an EMBL/GenBank/DDBJ whole genome shotgun (WGS) entry which is preliminary data.</text>
</comment>
<name>A0A010R9U0_9PEZI</name>
<sequence>MSSSIVKCARSSFIDTNSSIFFPSPTTTTATAGLFDTADHLGNIDVERCSIFDPNSSNNRCLNIYHTSCCRDIEDIIHYYSTAIKFTIDYQFISGWCPGNDRITTAYTS</sequence>
<keyword evidence="2" id="KW-1185">Reference proteome</keyword>
<dbReference type="AlphaFoldDB" id="A0A010R9U0"/>
<dbReference type="Proteomes" id="UP000020467">
    <property type="component" value="Unassembled WGS sequence"/>
</dbReference>
<evidence type="ECO:0000313" key="2">
    <source>
        <dbReference type="Proteomes" id="UP000020467"/>
    </source>
</evidence>
<proteinExistence type="predicted"/>
<gene>
    <name evidence="1" type="ORF">CFIO01_10001</name>
</gene>
<protein>
    <submittedName>
        <fullName evidence="1">Uncharacterized protein</fullName>
    </submittedName>
</protein>
<dbReference type="HOGENOM" id="CLU_2183737_0_0_1"/>
<dbReference type="EMBL" id="JARH01000775">
    <property type="protein sequence ID" value="EXF76941.1"/>
    <property type="molecule type" value="Genomic_DNA"/>
</dbReference>
<dbReference type="KEGG" id="cfj:CFIO01_10001"/>
<evidence type="ECO:0000313" key="1">
    <source>
        <dbReference type="EMBL" id="EXF76941.1"/>
    </source>
</evidence>
<organism evidence="1 2">
    <name type="scientific">Colletotrichum fioriniae PJ7</name>
    <dbReference type="NCBI Taxonomy" id="1445577"/>
    <lineage>
        <taxon>Eukaryota</taxon>
        <taxon>Fungi</taxon>
        <taxon>Dikarya</taxon>
        <taxon>Ascomycota</taxon>
        <taxon>Pezizomycotina</taxon>
        <taxon>Sordariomycetes</taxon>
        <taxon>Hypocreomycetidae</taxon>
        <taxon>Glomerellales</taxon>
        <taxon>Glomerellaceae</taxon>
        <taxon>Colletotrichum</taxon>
        <taxon>Colletotrichum acutatum species complex</taxon>
    </lineage>
</organism>
<reference evidence="1 2" key="1">
    <citation type="submission" date="2014-02" db="EMBL/GenBank/DDBJ databases">
        <title>The genome sequence of Colletotrichum fioriniae PJ7.</title>
        <authorList>
            <person name="Baroncelli R."/>
            <person name="Thon M.R."/>
        </authorList>
    </citation>
    <scope>NUCLEOTIDE SEQUENCE [LARGE SCALE GENOMIC DNA]</scope>
    <source>
        <strain evidence="1 2">PJ7</strain>
    </source>
</reference>